<evidence type="ECO:0000256" key="7">
    <source>
        <dbReference type="SAM" id="SignalP"/>
    </source>
</evidence>
<dbReference type="EMBL" id="CATQJA010002702">
    <property type="protein sequence ID" value="CAJ0584993.1"/>
    <property type="molecule type" value="Genomic_DNA"/>
</dbReference>
<dbReference type="Pfam" id="PF05577">
    <property type="entry name" value="Peptidase_S28"/>
    <property type="match status" value="2"/>
</dbReference>
<evidence type="ECO:0000256" key="1">
    <source>
        <dbReference type="ARBA" id="ARBA00011079"/>
    </source>
</evidence>
<comment type="similarity">
    <text evidence="1">Belongs to the peptidase S28 family.</text>
</comment>
<organism evidence="8 9">
    <name type="scientific">Mesorhabditis spiculigera</name>
    <dbReference type="NCBI Taxonomy" id="96644"/>
    <lineage>
        <taxon>Eukaryota</taxon>
        <taxon>Metazoa</taxon>
        <taxon>Ecdysozoa</taxon>
        <taxon>Nematoda</taxon>
        <taxon>Chromadorea</taxon>
        <taxon>Rhabditida</taxon>
        <taxon>Rhabditina</taxon>
        <taxon>Rhabditomorpha</taxon>
        <taxon>Rhabditoidea</taxon>
        <taxon>Rhabditidae</taxon>
        <taxon>Mesorhabditinae</taxon>
        <taxon>Mesorhabditis</taxon>
    </lineage>
</organism>
<accession>A0AA36DC17</accession>
<keyword evidence="9" id="KW-1185">Reference proteome</keyword>
<evidence type="ECO:0008006" key="10">
    <source>
        <dbReference type="Google" id="ProtNLM"/>
    </source>
</evidence>
<dbReference type="InterPro" id="IPR008758">
    <property type="entry name" value="Peptidase_S28"/>
</dbReference>
<dbReference type="InterPro" id="IPR029058">
    <property type="entry name" value="AB_hydrolase_fold"/>
</dbReference>
<evidence type="ECO:0000313" key="8">
    <source>
        <dbReference type="EMBL" id="CAJ0584993.1"/>
    </source>
</evidence>
<proteinExistence type="inferred from homology"/>
<dbReference type="SUPFAM" id="SSF53474">
    <property type="entry name" value="alpha/beta-Hydrolases"/>
    <property type="match status" value="2"/>
</dbReference>
<keyword evidence="6" id="KW-0812">Transmembrane</keyword>
<keyword evidence="2" id="KW-0645">Protease</keyword>
<reference evidence="8" key="1">
    <citation type="submission" date="2023-06" db="EMBL/GenBank/DDBJ databases">
        <authorList>
            <person name="Delattre M."/>
        </authorList>
    </citation>
    <scope>NUCLEOTIDE SEQUENCE</scope>
    <source>
        <strain evidence="8">AF72</strain>
    </source>
</reference>
<evidence type="ECO:0000256" key="6">
    <source>
        <dbReference type="SAM" id="Phobius"/>
    </source>
</evidence>
<comment type="caution">
    <text evidence="8">The sequence shown here is derived from an EMBL/GenBank/DDBJ whole genome shotgun (WGS) entry which is preliminary data.</text>
</comment>
<dbReference type="GO" id="GO:0006508">
    <property type="term" value="P:proteolysis"/>
    <property type="evidence" value="ECO:0007669"/>
    <property type="project" value="UniProtKB-KW"/>
</dbReference>
<protein>
    <recommendedName>
        <fullName evidence="10">Serine protease K12H4.7</fullName>
    </recommendedName>
</protein>
<dbReference type="PANTHER" id="PTHR11010">
    <property type="entry name" value="PROTEASE S28 PRO-X CARBOXYPEPTIDASE-RELATED"/>
    <property type="match status" value="1"/>
</dbReference>
<dbReference type="GO" id="GO:0008239">
    <property type="term" value="F:dipeptidyl-peptidase activity"/>
    <property type="evidence" value="ECO:0007669"/>
    <property type="project" value="TreeGrafter"/>
</dbReference>
<feature type="transmembrane region" description="Helical" evidence="6">
    <location>
        <begin position="1094"/>
        <end position="1113"/>
    </location>
</feature>
<keyword evidence="4" id="KW-0378">Hydrolase</keyword>
<dbReference type="GO" id="GO:0070008">
    <property type="term" value="F:serine-type exopeptidase activity"/>
    <property type="evidence" value="ECO:0007669"/>
    <property type="project" value="InterPro"/>
</dbReference>
<evidence type="ECO:0000313" key="9">
    <source>
        <dbReference type="Proteomes" id="UP001177023"/>
    </source>
</evidence>
<evidence type="ECO:0000256" key="3">
    <source>
        <dbReference type="ARBA" id="ARBA00022729"/>
    </source>
</evidence>
<dbReference type="Gene3D" id="1.20.120.980">
    <property type="entry name" value="Serine carboxypeptidase S28, SKS domain"/>
    <property type="match status" value="2"/>
</dbReference>
<keyword evidence="6" id="KW-0472">Membrane</keyword>
<dbReference type="AlphaFoldDB" id="A0AA36DC17"/>
<gene>
    <name evidence="8" type="ORF">MSPICULIGERA_LOCUS23026</name>
</gene>
<name>A0AA36DC17_9BILA</name>
<sequence length="1114" mass="123847">MGNNTRLLGALLLVSLAAMCAGLQRKQILGFRVGGMRKAPPPPENMEQIRIQRLDGITGNTTFTQKVCHFNPNNTQTWQQFYFYNYKFQPNFQNATNNVAFLMIGGEGPESDVWSTREDIPYMQWAAKHKAAVFDLEHRFYGQSQPFKTQSVDNLKYLSSRQALEDIADFIRFINKQNGWTGTKWVVFGGSYSGALAAWFRQLHPELAIGAVGSSGPVQATVDFYQYLQVVENSLAYKGTDNAKGWQYGSDLCLARVKDGFAQLVELMKTKEGRDSVTAMFKVIPSLNDLPLAPIDFQNFYSLIFGNFQGAVQYSNDRGETQYDSIASVCNIMTNTTDGLVGLVNVNTYLNLDKHGVYNGIFNNYTSDVQELKDETYNDLDLAAARSWIWQTCTEFGYYQTTDYTQGVFGSTAALSMFIQMCQDVYGIQYDSNYVTKAVKATNDFYGGAANYKGSNVVLPNGDLDPWHALGRYQSDFYSQTTFLIEGSAHCGDMYPPSNGDTRYDVIHPLIARHIDNWLNGPPEPSSKLPYHDAVRSATEAERLAAKYPTQHKEFTHTYKEERAFPIERDESKDHPVSRKVSMLRTRPRAIAPEVDLSQVDATGYSAISFTQPLCHFNNKIPNTFQQRWWKNTQWAKPGGPNFLMIGGEGPANPEKWVLNGNITYLQWAQQYGATIYYMEHRCYGESHDLGNSTFKTDYVMLFCNSWQSLWDIRQFISTVNYREGNTAPWITFGGSYSGMLSLWARNKFPDLIAGAVGSSAPINVKLDFFEYLTVTSNSLRMYDSSCADKVQDGFSKLQQLALTPAGLKTLSDTFTLSPAWDVNSTVSEQDKQFFFSNIYGNFQGAVQYAGDNTAWYANNQGDIGSVCAIMKNNTDSVAGLAAVNKYMWSFYADPTDTFSTFNDYNGMIKELRDLSLSGADRTWTYQTCVEFGFYQSTDAGRENIFGSVTPVNIYLQMCYDIFGNGNDGNTVEGSDYSTKQIQSDIDDHYNFFTATFNVSNIAAPNGGVDPWHALGLLATTAPGQTLFPLNATAHCADMYPPRDSDPADLKAARTAIGALIGQWISGATGAPPTVVPTGGPGGATSTVVPTTSIGALASLPSAVLLFLAFLMLR</sequence>
<evidence type="ECO:0000256" key="2">
    <source>
        <dbReference type="ARBA" id="ARBA00022670"/>
    </source>
</evidence>
<keyword evidence="3 7" id="KW-0732">Signal</keyword>
<feature type="signal peptide" evidence="7">
    <location>
        <begin position="1"/>
        <end position="22"/>
    </location>
</feature>
<keyword evidence="5" id="KW-0325">Glycoprotein</keyword>
<keyword evidence="6" id="KW-1133">Transmembrane helix</keyword>
<feature type="chain" id="PRO_5041225348" description="Serine protease K12H4.7" evidence="7">
    <location>
        <begin position="23"/>
        <end position="1114"/>
    </location>
</feature>
<dbReference type="Proteomes" id="UP001177023">
    <property type="component" value="Unassembled WGS sequence"/>
</dbReference>
<evidence type="ECO:0000256" key="5">
    <source>
        <dbReference type="ARBA" id="ARBA00023180"/>
    </source>
</evidence>
<dbReference type="Gene3D" id="3.40.50.1820">
    <property type="entry name" value="alpha/beta hydrolase"/>
    <property type="match status" value="2"/>
</dbReference>
<dbReference type="InterPro" id="IPR042269">
    <property type="entry name" value="Ser_carbopepase_S28_SKS"/>
</dbReference>
<dbReference type="PANTHER" id="PTHR11010:SF105">
    <property type="entry name" value="PEPTIDASE S28-RELATED"/>
    <property type="match status" value="1"/>
</dbReference>
<evidence type="ECO:0000256" key="4">
    <source>
        <dbReference type="ARBA" id="ARBA00022801"/>
    </source>
</evidence>
<feature type="non-terminal residue" evidence="8">
    <location>
        <position position="1114"/>
    </location>
</feature>
<dbReference type="FunFam" id="1.20.120.980:FF:000003">
    <property type="entry name" value="Serine protease 16"/>
    <property type="match status" value="1"/>
</dbReference>